<gene>
    <name evidence="2" type="ORF">M8014_14920</name>
</gene>
<dbReference type="AlphaFoldDB" id="A0A9J6Q8M7"/>
<evidence type="ECO:0000313" key="2">
    <source>
        <dbReference type="EMBL" id="MCU6665634.1"/>
    </source>
</evidence>
<comment type="caution">
    <text evidence="2">The sequence shown here is derived from an EMBL/GenBank/DDBJ whole genome shotgun (WGS) entry which is preliminary data.</text>
</comment>
<feature type="region of interest" description="Disordered" evidence="1">
    <location>
        <begin position="1"/>
        <end position="21"/>
    </location>
</feature>
<dbReference type="EMBL" id="JAMGZK010000051">
    <property type="protein sequence ID" value="MCU6665634.1"/>
    <property type="molecule type" value="Genomic_DNA"/>
</dbReference>
<sequence>MMQRYDPHPPQVVASQPHDGFYFEPVTHGDRARETVQREELCSLTSVHAQPGEYRQPKDVR</sequence>
<organism evidence="2 3">
    <name type="scientific">Silvania hatchlandensis</name>
    <dbReference type="NCBI Taxonomy" id="2926469"/>
    <lineage>
        <taxon>Bacteria</taxon>
        <taxon>Pseudomonadati</taxon>
        <taxon>Pseudomonadota</taxon>
        <taxon>Gammaproteobacteria</taxon>
        <taxon>Enterobacterales</taxon>
        <taxon>Enterobacteriaceae</taxon>
        <taxon>Silvania</taxon>
    </lineage>
</organism>
<proteinExistence type="predicted"/>
<reference evidence="2" key="1">
    <citation type="submission" date="2022-05" db="EMBL/GenBank/DDBJ databases">
        <title>Description of a novel species of Leclercia; Leclercia tamurae and the Proposal for a Novel Genus Silvania gen. nov. Containing Two Novel Species Silvania hatchlandensis sp. nov. and Silvania confinis sp. nov. Isolated from the Rhizosphere of Oak.</title>
        <authorList>
            <person name="Maddock D.W."/>
            <person name="Brady C.L."/>
            <person name="Denman S."/>
            <person name="Arnold D."/>
        </authorList>
    </citation>
    <scope>NUCLEOTIDE SEQUENCE</scope>
    <source>
        <strain evidence="2">H19S6</strain>
    </source>
</reference>
<name>A0A9J6Q8M7_9ENTR</name>
<accession>A0A9J6Q8M7</accession>
<dbReference type="Proteomes" id="UP001063816">
    <property type="component" value="Unassembled WGS sequence"/>
</dbReference>
<protein>
    <submittedName>
        <fullName evidence="2">Uncharacterized protein</fullName>
    </submittedName>
</protein>
<dbReference type="RefSeq" id="WP_271283194.1">
    <property type="nucleotide sequence ID" value="NZ_JAMGZK010000051.1"/>
</dbReference>
<keyword evidence="3" id="KW-1185">Reference proteome</keyword>
<evidence type="ECO:0000256" key="1">
    <source>
        <dbReference type="SAM" id="MobiDB-lite"/>
    </source>
</evidence>
<evidence type="ECO:0000313" key="3">
    <source>
        <dbReference type="Proteomes" id="UP001063816"/>
    </source>
</evidence>